<organism evidence="1">
    <name type="scientific">marine sediment metagenome</name>
    <dbReference type="NCBI Taxonomy" id="412755"/>
    <lineage>
        <taxon>unclassified sequences</taxon>
        <taxon>metagenomes</taxon>
        <taxon>ecological metagenomes</taxon>
    </lineage>
</organism>
<sequence>MAHYFRNEIVAQAKTLALAGYSTRKAALELERLFPGEDTPSHPTLVEWRKEPSDQPAPLPIVKRPDEVTAGGNGKITPGKYHHFPRDFDQETYRRALELIEESVNVARALRALKPELEAQGKPVPSYATLWKWAGRNEGMLKQLQASKKEEIIAVSGEVALAVSDALLESGYEAMTPYQLAIIYGIAMDKRIGWENTGKKPAQMNVLFNLVT</sequence>
<dbReference type="AlphaFoldDB" id="A0A0F9JWA9"/>
<gene>
    <name evidence="1" type="ORF">LCGC14_1776780</name>
</gene>
<protein>
    <submittedName>
        <fullName evidence="1">Uncharacterized protein</fullName>
    </submittedName>
</protein>
<name>A0A0F9JWA9_9ZZZZ</name>
<proteinExistence type="predicted"/>
<feature type="non-terminal residue" evidence="1">
    <location>
        <position position="212"/>
    </location>
</feature>
<evidence type="ECO:0000313" key="1">
    <source>
        <dbReference type="EMBL" id="KKM03208.1"/>
    </source>
</evidence>
<reference evidence="1" key="1">
    <citation type="journal article" date="2015" name="Nature">
        <title>Complex archaea that bridge the gap between prokaryotes and eukaryotes.</title>
        <authorList>
            <person name="Spang A."/>
            <person name="Saw J.H."/>
            <person name="Jorgensen S.L."/>
            <person name="Zaremba-Niedzwiedzka K."/>
            <person name="Martijn J."/>
            <person name="Lind A.E."/>
            <person name="van Eijk R."/>
            <person name="Schleper C."/>
            <person name="Guy L."/>
            <person name="Ettema T.J."/>
        </authorList>
    </citation>
    <scope>NUCLEOTIDE SEQUENCE</scope>
</reference>
<comment type="caution">
    <text evidence="1">The sequence shown here is derived from an EMBL/GenBank/DDBJ whole genome shotgun (WGS) entry which is preliminary data.</text>
</comment>
<dbReference type="EMBL" id="LAZR01016739">
    <property type="protein sequence ID" value="KKM03208.1"/>
    <property type="molecule type" value="Genomic_DNA"/>
</dbReference>
<accession>A0A0F9JWA9</accession>